<dbReference type="PANTHER" id="PTHR39337">
    <property type="entry name" value="BLR5642 PROTEIN"/>
    <property type="match status" value="1"/>
</dbReference>
<accession>A0A0G4IWZ9</accession>
<evidence type="ECO:0000313" key="1">
    <source>
        <dbReference type="EMBL" id="CEO99850.1"/>
    </source>
</evidence>
<protein>
    <recommendedName>
        <fullName evidence="5">HhH-GPD domain-containing protein</fullName>
    </recommendedName>
</protein>
<dbReference type="EMBL" id="CDSF01000094">
    <property type="protein sequence ID" value="CEO99850.1"/>
    <property type="molecule type" value="Genomic_DNA"/>
</dbReference>
<name>A0A0G4IWZ9_PLABS</name>
<dbReference type="InterPro" id="IPR007438">
    <property type="entry name" value="DUF488"/>
</dbReference>
<dbReference type="PANTHER" id="PTHR39337:SF1">
    <property type="entry name" value="BLR5642 PROTEIN"/>
    <property type="match status" value="1"/>
</dbReference>
<gene>
    <name evidence="1" type="ORF">PBRA_007584</name>
    <name evidence="2" type="ORF">PLBR_LOCUS9277</name>
</gene>
<geneLocation type="mitochondrion" evidence="2"/>
<organism evidence="1 3">
    <name type="scientific">Plasmodiophora brassicae</name>
    <name type="common">Clubroot disease agent</name>
    <dbReference type="NCBI Taxonomy" id="37360"/>
    <lineage>
        <taxon>Eukaryota</taxon>
        <taxon>Sar</taxon>
        <taxon>Rhizaria</taxon>
        <taxon>Endomyxa</taxon>
        <taxon>Phytomyxea</taxon>
        <taxon>Plasmodiophorida</taxon>
        <taxon>Plasmodiophoridae</taxon>
        <taxon>Plasmodiophora</taxon>
    </lineage>
</organism>
<evidence type="ECO:0000313" key="3">
    <source>
        <dbReference type="Proteomes" id="UP000039324"/>
    </source>
</evidence>
<evidence type="ECO:0008006" key="5">
    <source>
        <dbReference type="Google" id="ProtNLM"/>
    </source>
</evidence>
<keyword evidence="2" id="KW-0496">Mitochondrion</keyword>
<evidence type="ECO:0000313" key="2">
    <source>
        <dbReference type="EMBL" id="SPR02062.1"/>
    </source>
</evidence>
<dbReference type="InterPro" id="IPR014519">
    <property type="entry name" value="UCP024492"/>
</dbReference>
<evidence type="ECO:0000313" key="4">
    <source>
        <dbReference type="Proteomes" id="UP000290189"/>
    </source>
</evidence>
<dbReference type="Pfam" id="PF04343">
    <property type="entry name" value="DUF488"/>
    <property type="match status" value="1"/>
</dbReference>
<reference evidence="2 4" key="2">
    <citation type="submission" date="2018-03" db="EMBL/GenBank/DDBJ databases">
        <authorList>
            <person name="Fogelqvist J."/>
        </authorList>
    </citation>
    <scope>NUCLEOTIDE SEQUENCE [LARGE SCALE GENOMIC DNA]</scope>
</reference>
<dbReference type="AlphaFoldDB" id="A0A0G4IWZ9"/>
<proteinExistence type="predicted"/>
<dbReference type="Proteomes" id="UP000290189">
    <property type="component" value="Unassembled WGS sequence"/>
</dbReference>
<dbReference type="OrthoDB" id="9998367at2759"/>
<dbReference type="PIRSF" id="PIRSF024492">
    <property type="entry name" value="UCP024492"/>
    <property type="match status" value="1"/>
</dbReference>
<reference evidence="1 3" key="1">
    <citation type="submission" date="2015-02" db="EMBL/GenBank/DDBJ databases">
        <authorList>
            <person name="Chooi Y.-H."/>
        </authorList>
    </citation>
    <scope>NUCLEOTIDE SEQUENCE [LARGE SCALE GENOMIC DNA]</scope>
    <source>
        <strain evidence="1">E3</strain>
    </source>
</reference>
<dbReference type="Proteomes" id="UP000039324">
    <property type="component" value="Unassembled WGS sequence"/>
</dbReference>
<sequence length="198" mass="22086">MVARKRAPGGADVEEPRKVRKVSRVIYTVGHSTVPVEEFVESLTANAVATVVDIRSYPSSRKHPQFGQEALANTLEAHGIAYEWLKGLGGRRKLPPEAERHSDTEGWTHPAFRGYAEYMRTDAFADALTRLEAIAESGRTAIMCAEACWWRCHRRMVSDALLNAGWDVEHIMARGRTKQHVLTPFAQTTNGIVTYPPS</sequence>
<dbReference type="EMBL" id="OVEO01000020">
    <property type="protein sequence ID" value="SPR02062.1"/>
    <property type="molecule type" value="Genomic_DNA"/>
</dbReference>
<keyword evidence="3" id="KW-1185">Reference proteome</keyword>